<evidence type="ECO:0000313" key="2">
    <source>
        <dbReference type="Proteomes" id="UP001234297"/>
    </source>
</evidence>
<proteinExistence type="predicted"/>
<name>A0ACC2K796_PERAE</name>
<organism evidence="1 2">
    <name type="scientific">Persea americana</name>
    <name type="common">Avocado</name>
    <dbReference type="NCBI Taxonomy" id="3435"/>
    <lineage>
        <taxon>Eukaryota</taxon>
        <taxon>Viridiplantae</taxon>
        <taxon>Streptophyta</taxon>
        <taxon>Embryophyta</taxon>
        <taxon>Tracheophyta</taxon>
        <taxon>Spermatophyta</taxon>
        <taxon>Magnoliopsida</taxon>
        <taxon>Magnoliidae</taxon>
        <taxon>Laurales</taxon>
        <taxon>Lauraceae</taxon>
        <taxon>Persea</taxon>
    </lineage>
</organism>
<evidence type="ECO:0000313" key="1">
    <source>
        <dbReference type="EMBL" id="KAJ8617005.1"/>
    </source>
</evidence>
<dbReference type="Proteomes" id="UP001234297">
    <property type="component" value="Chromosome 4"/>
</dbReference>
<protein>
    <submittedName>
        <fullName evidence="1">Uncharacterized protein</fullName>
    </submittedName>
</protein>
<reference evidence="1 2" key="1">
    <citation type="journal article" date="2022" name="Hortic Res">
        <title>A haplotype resolved chromosomal level avocado genome allows analysis of novel avocado genes.</title>
        <authorList>
            <person name="Nath O."/>
            <person name="Fletcher S.J."/>
            <person name="Hayward A."/>
            <person name="Shaw L.M."/>
            <person name="Masouleh A.K."/>
            <person name="Furtado A."/>
            <person name="Henry R.J."/>
            <person name="Mitter N."/>
        </authorList>
    </citation>
    <scope>NUCLEOTIDE SEQUENCE [LARGE SCALE GENOMIC DNA]</scope>
    <source>
        <strain evidence="2">cv. Hass</strain>
    </source>
</reference>
<comment type="caution">
    <text evidence="1">The sequence shown here is derived from an EMBL/GenBank/DDBJ whole genome shotgun (WGS) entry which is preliminary data.</text>
</comment>
<gene>
    <name evidence="1" type="ORF">MRB53_013191</name>
</gene>
<sequence>MLQQTLQNLRGLLSRAMPSTDDRISDNGTNHTTLFRILMFDDDGVGAGHPLRQQQTSENIQRFTRMNLVPHNQ</sequence>
<accession>A0ACC2K796</accession>
<dbReference type="EMBL" id="CM056812">
    <property type="protein sequence ID" value="KAJ8617005.1"/>
    <property type="molecule type" value="Genomic_DNA"/>
</dbReference>
<keyword evidence="2" id="KW-1185">Reference proteome</keyword>